<dbReference type="Proteomes" id="UP000075806">
    <property type="component" value="Unassembled WGS sequence"/>
</dbReference>
<reference evidence="5" key="1">
    <citation type="submission" date="2016-02" db="EMBL/GenBank/DDBJ databases">
        <title>Genome sequence of Bacillus trypoxylicola KCTC 13244(T).</title>
        <authorList>
            <person name="Jeong H."/>
            <person name="Park S.-H."/>
            <person name="Choi S.-K."/>
        </authorList>
    </citation>
    <scope>NUCLEOTIDE SEQUENCE [LARGE SCALE GENOMIC DNA]</scope>
    <source>
        <strain evidence="5">KCTC 13244</strain>
    </source>
</reference>
<feature type="compositionally biased region" description="Basic and acidic residues" evidence="2">
    <location>
        <begin position="431"/>
        <end position="443"/>
    </location>
</feature>
<dbReference type="GO" id="GO:0004386">
    <property type="term" value="F:helicase activity"/>
    <property type="evidence" value="ECO:0007669"/>
    <property type="project" value="UniProtKB-KW"/>
</dbReference>
<dbReference type="Pfam" id="PF07261">
    <property type="entry name" value="DnaB_2"/>
    <property type="match status" value="1"/>
</dbReference>
<keyword evidence="5" id="KW-0378">Hydrolase</keyword>
<proteinExistence type="inferred from homology"/>
<feature type="compositionally biased region" description="Polar residues" evidence="2">
    <location>
        <begin position="447"/>
        <end position="456"/>
    </location>
</feature>
<comment type="similarity">
    <text evidence="1">Belongs to the DnaB/DnaD family.</text>
</comment>
<feature type="domain" description="DnaB/C C-terminal" evidence="3">
    <location>
        <begin position="339"/>
        <end position="395"/>
    </location>
</feature>
<evidence type="ECO:0000259" key="3">
    <source>
        <dbReference type="Pfam" id="PF07261"/>
    </source>
</evidence>
<keyword evidence="5" id="KW-0067">ATP-binding</keyword>
<sequence>MSWHWKQLLPVDSFSIRTLTQLTENDIQALTLLYQPLVGATAHSLYITMYQMLESDQYWSDEHAHRQLMTQMSLPLQTIYEERKKLEAIGLLKTFKKKDDKQSSYLYQLQPPMSPQRFLTDDVLSVYLLNRIGKKQFRLLRERFSVASFLKEEYEELTYSFDEVFTSLHHSEIVANLQSETAETLQVGNERQLLNQERESDLAFTENDFDFDLMKNDLSSLIVPEEALTDEVRSLIIRLAFIYQISPLEMSQIISKAMVQDDVIQLDELRKKCQDWYKVEHGNEPPSLGMKTQPLNQRVTKEKELKTEEEQTIHFYETTAPFILLEIRSDGAKPALADLKIIESLFIDHHLNPGVINVLVDYVLWQNDMKLSKAFIEKIGAHWARKKVKTVPEAMTLARMEQEKKKNTQNHSKRYSSHQPQIRQEQLPKWLIEEKQQKNKVEESQENTESQKQAASNAKERFEKMLKQYNRD</sequence>
<name>A0A161PH98_9BACI</name>
<dbReference type="Pfam" id="PF25888">
    <property type="entry name" value="WHD_DnaB"/>
    <property type="match status" value="1"/>
</dbReference>
<evidence type="ECO:0000313" key="5">
    <source>
        <dbReference type="EMBL" id="KYG32214.1"/>
    </source>
</evidence>
<keyword evidence="5" id="KW-0547">Nucleotide-binding</keyword>
<organism evidence="5 6">
    <name type="scientific">Alkalihalobacillus trypoxylicola</name>
    <dbReference type="NCBI Taxonomy" id="519424"/>
    <lineage>
        <taxon>Bacteria</taxon>
        <taxon>Bacillati</taxon>
        <taxon>Bacillota</taxon>
        <taxon>Bacilli</taxon>
        <taxon>Bacillales</taxon>
        <taxon>Bacillaceae</taxon>
        <taxon>Alkalihalobacillus</taxon>
    </lineage>
</organism>
<feature type="compositionally biased region" description="Basic residues" evidence="2">
    <location>
        <begin position="407"/>
        <end position="416"/>
    </location>
</feature>
<dbReference type="EMBL" id="LTAO01000012">
    <property type="protein sequence ID" value="KYG32214.1"/>
    <property type="molecule type" value="Genomic_DNA"/>
</dbReference>
<protein>
    <submittedName>
        <fullName evidence="5">Helicase DnaB</fullName>
    </submittedName>
</protein>
<dbReference type="RefSeq" id="WP_061948518.1">
    <property type="nucleotide sequence ID" value="NZ_LTAO01000012.1"/>
</dbReference>
<gene>
    <name evidence="5" type="ORF">AZF04_05455</name>
</gene>
<dbReference type="InterPro" id="IPR058660">
    <property type="entry name" value="WHD_DnaB"/>
</dbReference>
<dbReference type="STRING" id="519424.AZF04_05455"/>
<evidence type="ECO:0000256" key="1">
    <source>
        <dbReference type="ARBA" id="ARBA00093462"/>
    </source>
</evidence>
<keyword evidence="5" id="KW-0347">Helicase</keyword>
<evidence type="ECO:0000259" key="4">
    <source>
        <dbReference type="Pfam" id="PF25888"/>
    </source>
</evidence>
<accession>A0A161PH98</accession>
<evidence type="ECO:0000256" key="2">
    <source>
        <dbReference type="SAM" id="MobiDB-lite"/>
    </source>
</evidence>
<keyword evidence="6" id="KW-1185">Reference proteome</keyword>
<feature type="compositionally biased region" description="Basic and acidic residues" evidence="2">
    <location>
        <begin position="458"/>
        <end position="472"/>
    </location>
</feature>
<feature type="domain" description="Replicative helicase loading/DNA remodeling protein DnaB N-terminal winged helix" evidence="4">
    <location>
        <begin position="10"/>
        <end position="274"/>
    </location>
</feature>
<dbReference type="OrthoDB" id="2082007at2"/>
<dbReference type="AlphaFoldDB" id="A0A161PH98"/>
<comment type="caution">
    <text evidence="5">The sequence shown here is derived from an EMBL/GenBank/DDBJ whole genome shotgun (WGS) entry which is preliminary data.</text>
</comment>
<dbReference type="InterPro" id="IPR006343">
    <property type="entry name" value="DnaB/C_C"/>
</dbReference>
<feature type="region of interest" description="Disordered" evidence="2">
    <location>
        <begin position="402"/>
        <end position="472"/>
    </location>
</feature>
<evidence type="ECO:0000313" key="6">
    <source>
        <dbReference type="Proteomes" id="UP000075806"/>
    </source>
</evidence>